<protein>
    <recommendedName>
        <fullName evidence="8">PH domain-containing protein</fullName>
    </recommendedName>
</protein>
<dbReference type="SUPFAM" id="SSF144000">
    <property type="entry name" value="Oxysterol-binding protein-like"/>
    <property type="match status" value="1"/>
</dbReference>
<evidence type="ECO:0000256" key="1">
    <source>
        <dbReference type="ARBA" id="ARBA00008842"/>
    </source>
</evidence>
<dbReference type="GO" id="GO:0005829">
    <property type="term" value="C:cytosol"/>
    <property type="evidence" value="ECO:0007669"/>
    <property type="project" value="TreeGrafter"/>
</dbReference>
<dbReference type="PROSITE" id="PS50003">
    <property type="entry name" value="PH_DOMAIN"/>
    <property type="match status" value="1"/>
</dbReference>
<gene>
    <name evidence="9" type="ORF">CDCA_CDCA12G3540</name>
</gene>
<sequence>MEGHLYKWTNYLKGWQRRLFVLENGVLSYYAERGAPLAPGEEEVPASPVTMLLPGLRTLSASAAGIARRDEAGPLQTVCRGRINLQLAVISSHDSDPARIAIDTGTQIYHLRADSNELCKQWVKALQQSKAYFERLVKRAAGRRMRAMVKQAEQQQEGVSPAGAHKSAAADASSEDEHDAALEFGEEDAATLQALQSRDELLAELVRVQSELRHALTQSGELDTLRVLQETLAASNSSVVNKDVASAGIVAALVDLITWGIHVLNADDELWKHRLANERGRAMRAETEAASLQRQLDELLRELEHSQRTESRADGKSPVATEPEDDEFFDAGAQVSPRPDGRSPSTSPEPAGSVSRSTSRSLSDRRLAVQAALRAPARTSSDTSRRGPSRAMSTAGGGVWEPRKRLPISDRDTPPKPSLWSILKDAIGKDLSKISIPVVFNEPISFLQRLVEDVEASYLLDVAARTDDPGRRLLYVAALAVSHYSSTLGRTGKPFNPLLGETFEYVSPDGHSLRMVCEQVSHHPPVSASHAVGRDDAWTYSTTCEVRNKFWGKSVEVFPRGTCHVRLRRYDDHITYEKATTCVHNILVGRMWIDNYGEMVLVNHTNGYRCVAKLTKTGAFWGSHDTYGAVRAHVWDARGRQLPMHLEGAWHSALRLVHTDDDSGRSRSETIWRRPMEPPEGASGPFHMTQFAIALNELTGDMRRALPPTDARLRPDQRLLENADYLKATSEKVRLEEKQRAARKQREHSGTPWTPLWFAPVSNEGGATEWQFTGAYWESRARGEWRRCPDIF</sequence>
<comment type="similarity">
    <text evidence="1 6">Belongs to the OSBP family.</text>
</comment>
<evidence type="ECO:0000256" key="3">
    <source>
        <dbReference type="ARBA" id="ARBA00022553"/>
    </source>
</evidence>
<dbReference type="Proteomes" id="UP001301350">
    <property type="component" value="Unassembled WGS sequence"/>
</dbReference>
<dbReference type="AlphaFoldDB" id="A0AAV9IYV4"/>
<dbReference type="InterPro" id="IPR011993">
    <property type="entry name" value="PH-like_dom_sf"/>
</dbReference>
<evidence type="ECO:0000256" key="4">
    <source>
        <dbReference type="ARBA" id="ARBA00023055"/>
    </source>
</evidence>
<evidence type="ECO:0000256" key="5">
    <source>
        <dbReference type="ARBA" id="ARBA00023121"/>
    </source>
</evidence>
<dbReference type="GO" id="GO:0032934">
    <property type="term" value="F:sterol binding"/>
    <property type="evidence" value="ECO:0007669"/>
    <property type="project" value="TreeGrafter"/>
</dbReference>
<dbReference type="GO" id="GO:0016020">
    <property type="term" value="C:membrane"/>
    <property type="evidence" value="ECO:0007669"/>
    <property type="project" value="TreeGrafter"/>
</dbReference>
<feature type="compositionally biased region" description="Low complexity" evidence="7">
    <location>
        <begin position="162"/>
        <end position="172"/>
    </location>
</feature>
<keyword evidence="3" id="KW-0597">Phosphoprotein</keyword>
<keyword evidence="2" id="KW-0813">Transport</keyword>
<dbReference type="Pfam" id="PF00169">
    <property type="entry name" value="PH"/>
    <property type="match status" value="1"/>
</dbReference>
<keyword evidence="5" id="KW-0446">Lipid-binding</keyword>
<evidence type="ECO:0000256" key="2">
    <source>
        <dbReference type="ARBA" id="ARBA00022448"/>
    </source>
</evidence>
<dbReference type="FunFam" id="2.40.160.120:FF:000001">
    <property type="entry name" value="Oxysterol-binding protein"/>
    <property type="match status" value="1"/>
</dbReference>
<proteinExistence type="inferred from homology"/>
<reference evidence="9 10" key="1">
    <citation type="submission" date="2022-07" db="EMBL/GenBank/DDBJ databases">
        <title>Genome-wide signatures of adaptation to extreme environments.</title>
        <authorList>
            <person name="Cho C.H."/>
            <person name="Yoon H.S."/>
        </authorList>
    </citation>
    <scope>NUCLEOTIDE SEQUENCE [LARGE SCALE GENOMIC DNA]</scope>
    <source>
        <strain evidence="9 10">DBV 063 E5</strain>
    </source>
</reference>
<dbReference type="InterPro" id="IPR001849">
    <property type="entry name" value="PH_domain"/>
</dbReference>
<feature type="region of interest" description="Disordered" evidence="7">
    <location>
        <begin position="148"/>
        <end position="179"/>
    </location>
</feature>
<keyword evidence="10" id="KW-1185">Reference proteome</keyword>
<dbReference type="SMART" id="SM00233">
    <property type="entry name" value="PH"/>
    <property type="match status" value="1"/>
</dbReference>
<evidence type="ECO:0000256" key="6">
    <source>
        <dbReference type="RuleBase" id="RU003844"/>
    </source>
</evidence>
<dbReference type="Gene3D" id="2.30.29.30">
    <property type="entry name" value="Pleckstrin-homology domain (PH domain)/Phosphotyrosine-binding domain (PTB)"/>
    <property type="match status" value="1"/>
</dbReference>
<dbReference type="SUPFAM" id="SSF50729">
    <property type="entry name" value="PH domain-like"/>
    <property type="match status" value="1"/>
</dbReference>
<evidence type="ECO:0000313" key="10">
    <source>
        <dbReference type="Proteomes" id="UP001301350"/>
    </source>
</evidence>
<dbReference type="EMBL" id="JANCYW010000012">
    <property type="protein sequence ID" value="KAK4537515.1"/>
    <property type="molecule type" value="Genomic_DNA"/>
</dbReference>
<dbReference type="PANTHER" id="PTHR10972">
    <property type="entry name" value="OXYSTEROL-BINDING PROTEIN-RELATED"/>
    <property type="match status" value="1"/>
</dbReference>
<dbReference type="InterPro" id="IPR018494">
    <property type="entry name" value="Oxysterol-bd_CS"/>
</dbReference>
<dbReference type="InterPro" id="IPR037239">
    <property type="entry name" value="OSBP_sf"/>
</dbReference>
<feature type="region of interest" description="Disordered" evidence="7">
    <location>
        <begin position="305"/>
        <end position="413"/>
    </location>
</feature>
<dbReference type="Pfam" id="PF01237">
    <property type="entry name" value="Oxysterol_BP"/>
    <property type="match status" value="1"/>
</dbReference>
<dbReference type="PANTHER" id="PTHR10972:SF205">
    <property type="entry name" value="OXYSTEROL-BINDING PROTEIN 1"/>
    <property type="match status" value="1"/>
</dbReference>
<evidence type="ECO:0000259" key="8">
    <source>
        <dbReference type="PROSITE" id="PS50003"/>
    </source>
</evidence>
<dbReference type="InterPro" id="IPR000648">
    <property type="entry name" value="Oxysterol-bd"/>
</dbReference>
<feature type="compositionally biased region" description="Basic and acidic residues" evidence="7">
    <location>
        <begin position="305"/>
        <end position="315"/>
    </location>
</feature>
<dbReference type="PROSITE" id="PS01013">
    <property type="entry name" value="OSBP"/>
    <property type="match status" value="1"/>
</dbReference>
<dbReference type="Gene3D" id="2.40.160.120">
    <property type="match status" value="1"/>
</dbReference>
<feature type="compositionally biased region" description="Basic and acidic residues" evidence="7">
    <location>
        <begin position="401"/>
        <end position="413"/>
    </location>
</feature>
<dbReference type="Gene3D" id="3.30.70.3490">
    <property type="match status" value="1"/>
</dbReference>
<dbReference type="GO" id="GO:0120009">
    <property type="term" value="P:intermembrane lipid transfer"/>
    <property type="evidence" value="ECO:0007669"/>
    <property type="project" value="UniProtKB-ARBA"/>
</dbReference>
<evidence type="ECO:0000313" key="9">
    <source>
        <dbReference type="EMBL" id="KAK4537515.1"/>
    </source>
</evidence>
<keyword evidence="4" id="KW-0445">Lipid transport</keyword>
<name>A0AAV9IYV4_CYACA</name>
<feature type="domain" description="PH" evidence="8">
    <location>
        <begin position="1"/>
        <end position="131"/>
    </location>
</feature>
<evidence type="ECO:0000256" key="7">
    <source>
        <dbReference type="SAM" id="MobiDB-lite"/>
    </source>
</evidence>
<accession>A0AAV9IYV4</accession>
<comment type="caution">
    <text evidence="9">The sequence shown here is derived from an EMBL/GenBank/DDBJ whole genome shotgun (WGS) entry which is preliminary data.</text>
</comment>
<organism evidence="9 10">
    <name type="scientific">Cyanidium caldarium</name>
    <name type="common">Red alga</name>
    <dbReference type="NCBI Taxonomy" id="2771"/>
    <lineage>
        <taxon>Eukaryota</taxon>
        <taxon>Rhodophyta</taxon>
        <taxon>Bangiophyceae</taxon>
        <taxon>Cyanidiales</taxon>
        <taxon>Cyanidiaceae</taxon>
        <taxon>Cyanidium</taxon>
    </lineage>
</organism>